<dbReference type="Pfam" id="PF01740">
    <property type="entry name" value="STAS"/>
    <property type="match status" value="1"/>
</dbReference>
<organism evidence="4 5">
    <name type="scientific">Saccharothrix yanglingensis</name>
    <dbReference type="NCBI Taxonomy" id="659496"/>
    <lineage>
        <taxon>Bacteria</taxon>
        <taxon>Bacillati</taxon>
        <taxon>Actinomycetota</taxon>
        <taxon>Actinomycetes</taxon>
        <taxon>Pseudonocardiales</taxon>
        <taxon>Pseudonocardiaceae</taxon>
        <taxon>Saccharothrix</taxon>
    </lineage>
</organism>
<evidence type="ECO:0000256" key="2">
    <source>
        <dbReference type="RuleBase" id="RU003749"/>
    </source>
</evidence>
<dbReference type="InterPro" id="IPR003658">
    <property type="entry name" value="Anti-sigma_ant"/>
</dbReference>
<dbReference type="Gene3D" id="3.30.750.24">
    <property type="entry name" value="STAS domain"/>
    <property type="match status" value="1"/>
</dbReference>
<dbReference type="SUPFAM" id="SSF52091">
    <property type="entry name" value="SpoIIaa-like"/>
    <property type="match status" value="1"/>
</dbReference>
<dbReference type="PANTHER" id="PTHR33495">
    <property type="entry name" value="ANTI-SIGMA FACTOR ANTAGONIST TM_1081-RELATED-RELATED"/>
    <property type="match status" value="1"/>
</dbReference>
<dbReference type="InterPro" id="IPR036513">
    <property type="entry name" value="STAS_dom_sf"/>
</dbReference>
<evidence type="ECO:0000313" key="5">
    <source>
        <dbReference type="Proteomes" id="UP001225605"/>
    </source>
</evidence>
<dbReference type="Proteomes" id="UP001225605">
    <property type="component" value="Unassembled WGS sequence"/>
</dbReference>
<evidence type="ECO:0000313" key="4">
    <source>
        <dbReference type="EMBL" id="MDQ2589167.1"/>
    </source>
</evidence>
<feature type="domain" description="STAS" evidence="3">
    <location>
        <begin position="37"/>
        <end position="137"/>
    </location>
</feature>
<accession>A0ABU0XAT7</accession>
<comment type="similarity">
    <text evidence="1 2">Belongs to the anti-sigma-factor antagonist family.</text>
</comment>
<evidence type="ECO:0000259" key="3">
    <source>
        <dbReference type="PROSITE" id="PS50801"/>
    </source>
</evidence>
<evidence type="ECO:0000256" key="1">
    <source>
        <dbReference type="ARBA" id="ARBA00009013"/>
    </source>
</evidence>
<name>A0ABU0XAT7_9PSEU</name>
<protein>
    <recommendedName>
        <fullName evidence="2">Anti-sigma factor antagonist</fullName>
    </recommendedName>
</protein>
<dbReference type="PANTHER" id="PTHR33495:SF2">
    <property type="entry name" value="ANTI-SIGMA FACTOR ANTAGONIST TM_1081-RELATED"/>
    <property type="match status" value="1"/>
</dbReference>
<sequence>MPMRLDATYDLLDDRSTAGREVSTLGADVVDVAGRPVVVRATGEVDGCSAPVLAAALRTGRAAARRPRPLVVDLTGLRFFSAAGVNLLVATRRRCDARQVPLLLVATHRGVLRSLRAAGVGALFDVRPSLTEAIASVSTTAP</sequence>
<dbReference type="PROSITE" id="PS50801">
    <property type="entry name" value="STAS"/>
    <property type="match status" value="1"/>
</dbReference>
<dbReference type="NCBIfam" id="TIGR00377">
    <property type="entry name" value="ant_ant_sig"/>
    <property type="match status" value="1"/>
</dbReference>
<comment type="caution">
    <text evidence="4">The sequence shown here is derived from an EMBL/GenBank/DDBJ whole genome shotgun (WGS) entry which is preliminary data.</text>
</comment>
<gene>
    <name evidence="4" type="ORF">CKY47_35615</name>
</gene>
<dbReference type="CDD" id="cd07043">
    <property type="entry name" value="STAS_anti-anti-sigma_factors"/>
    <property type="match status" value="1"/>
</dbReference>
<reference evidence="4 5" key="1">
    <citation type="submission" date="2017-06" db="EMBL/GenBank/DDBJ databases">
        <title>Cultured bacterium strain Saccharothrix yanglingensis Hhs.015.</title>
        <authorList>
            <person name="Xia Y."/>
        </authorList>
    </citation>
    <scope>NUCLEOTIDE SEQUENCE [LARGE SCALE GENOMIC DNA]</scope>
    <source>
        <strain evidence="4 5">Hhs.015</strain>
    </source>
</reference>
<keyword evidence="5" id="KW-1185">Reference proteome</keyword>
<dbReference type="EMBL" id="NSDM01000032">
    <property type="protein sequence ID" value="MDQ2589167.1"/>
    <property type="molecule type" value="Genomic_DNA"/>
</dbReference>
<dbReference type="InterPro" id="IPR002645">
    <property type="entry name" value="STAS_dom"/>
</dbReference>
<proteinExistence type="inferred from homology"/>